<comment type="caution">
    <text evidence="7">The sequence shown here is derived from an EMBL/GenBank/DDBJ whole genome shotgun (WGS) entry which is preliminary data.</text>
</comment>
<evidence type="ECO:0000256" key="1">
    <source>
        <dbReference type="ARBA" id="ARBA00004141"/>
    </source>
</evidence>
<feature type="region of interest" description="Disordered" evidence="5">
    <location>
        <begin position="1"/>
        <end position="22"/>
    </location>
</feature>
<evidence type="ECO:0000313" key="8">
    <source>
        <dbReference type="Proteomes" id="UP000664940"/>
    </source>
</evidence>
<keyword evidence="4 6" id="KW-0472">Membrane</keyword>
<sequence>MDTEHRSRATLALPNPQEPTRGPEIELLEAPFSGNILLEKDISFSRKTWLIFLKREVEFLGFAISGFLSVISEKKNATYLVHGSLGANLVSCLAAGAGIFLLVKNLQNAMAYHNICWEAFQDDFCFTVFFSTEIVAMIMFLTILGFGAAVLLIVYRIGELLKEDKVQEERLYEELNIYSPIYSELEAKEETSPIDS</sequence>
<accession>A0A834E5X3</accession>
<dbReference type="AlphaFoldDB" id="A0A834E5X3"/>
<reference evidence="7 8" key="1">
    <citation type="journal article" date="2020" name="Nature">
        <title>Six reference-quality genomes reveal evolution of bat adaptations.</title>
        <authorList>
            <person name="Jebb D."/>
            <person name="Huang Z."/>
            <person name="Pippel M."/>
            <person name="Hughes G.M."/>
            <person name="Lavrichenko K."/>
            <person name="Devanna P."/>
            <person name="Winkler S."/>
            <person name="Jermiin L.S."/>
            <person name="Skirmuntt E.C."/>
            <person name="Katzourakis A."/>
            <person name="Burkitt-Gray L."/>
            <person name="Ray D.A."/>
            <person name="Sullivan K.A.M."/>
            <person name="Roscito J.G."/>
            <person name="Kirilenko B.M."/>
            <person name="Davalos L.M."/>
            <person name="Corthals A.P."/>
            <person name="Power M.L."/>
            <person name="Jones G."/>
            <person name="Ransome R.D."/>
            <person name="Dechmann D.K.N."/>
            <person name="Locatelli A.G."/>
            <person name="Puechmaille S.J."/>
            <person name="Fedrigo O."/>
            <person name="Jarvis E.D."/>
            <person name="Hiller M."/>
            <person name="Vernes S.C."/>
            <person name="Myers E.W."/>
            <person name="Teeling E.C."/>
        </authorList>
    </citation>
    <scope>NUCLEOTIDE SEQUENCE [LARGE SCALE GENOMIC DNA]</scope>
    <source>
        <strain evidence="7">Bat1K_MPI-CBG_1</strain>
    </source>
</reference>
<comment type="subcellular location">
    <subcellularLocation>
        <location evidence="1">Membrane</location>
        <topology evidence="1">Multi-pass membrane protein</topology>
    </subcellularLocation>
</comment>
<evidence type="ECO:0000256" key="6">
    <source>
        <dbReference type="SAM" id="Phobius"/>
    </source>
</evidence>
<dbReference type="EMBL" id="JABVXQ010000006">
    <property type="protein sequence ID" value="KAF6104901.1"/>
    <property type="molecule type" value="Genomic_DNA"/>
</dbReference>
<protein>
    <submittedName>
        <fullName evidence="7">Membrane spanning 4-domains A2</fullName>
    </submittedName>
</protein>
<dbReference type="GO" id="GO:0016020">
    <property type="term" value="C:membrane"/>
    <property type="evidence" value="ECO:0007669"/>
    <property type="project" value="UniProtKB-SubCell"/>
</dbReference>
<organism evidence="7 8">
    <name type="scientific">Phyllostomus discolor</name>
    <name type="common">pale spear-nosed bat</name>
    <dbReference type="NCBI Taxonomy" id="89673"/>
    <lineage>
        <taxon>Eukaryota</taxon>
        <taxon>Metazoa</taxon>
        <taxon>Chordata</taxon>
        <taxon>Craniata</taxon>
        <taxon>Vertebrata</taxon>
        <taxon>Euteleostomi</taxon>
        <taxon>Mammalia</taxon>
        <taxon>Eutheria</taxon>
        <taxon>Laurasiatheria</taxon>
        <taxon>Chiroptera</taxon>
        <taxon>Yangochiroptera</taxon>
        <taxon>Phyllostomidae</taxon>
        <taxon>Phyllostominae</taxon>
        <taxon>Phyllostomus</taxon>
    </lineage>
</organism>
<name>A0A834E5X3_9CHIR</name>
<evidence type="ECO:0000313" key="7">
    <source>
        <dbReference type="EMBL" id="KAF6104901.1"/>
    </source>
</evidence>
<evidence type="ECO:0000256" key="5">
    <source>
        <dbReference type="SAM" id="MobiDB-lite"/>
    </source>
</evidence>
<feature type="transmembrane region" description="Helical" evidence="6">
    <location>
        <begin position="79"/>
        <end position="103"/>
    </location>
</feature>
<evidence type="ECO:0000256" key="4">
    <source>
        <dbReference type="ARBA" id="ARBA00023136"/>
    </source>
</evidence>
<evidence type="ECO:0000256" key="2">
    <source>
        <dbReference type="ARBA" id="ARBA00022692"/>
    </source>
</evidence>
<feature type="transmembrane region" description="Helical" evidence="6">
    <location>
        <begin position="134"/>
        <end position="155"/>
    </location>
</feature>
<keyword evidence="3 6" id="KW-1133">Transmembrane helix</keyword>
<evidence type="ECO:0000256" key="3">
    <source>
        <dbReference type="ARBA" id="ARBA00022989"/>
    </source>
</evidence>
<dbReference type="Proteomes" id="UP000664940">
    <property type="component" value="Unassembled WGS sequence"/>
</dbReference>
<gene>
    <name evidence="7" type="ORF">HJG60_013282</name>
</gene>
<dbReference type="InterPro" id="IPR007237">
    <property type="entry name" value="CD20-like"/>
</dbReference>
<keyword evidence="2 6" id="KW-0812">Transmembrane</keyword>
<proteinExistence type="predicted"/>
<dbReference type="Pfam" id="PF04103">
    <property type="entry name" value="CD20"/>
    <property type="match status" value="1"/>
</dbReference>